<proteinExistence type="predicted"/>
<name>A0A1Z4JPJ3_LEPBY</name>
<organism evidence="1 2">
    <name type="scientific">Leptolyngbya boryana NIES-2135</name>
    <dbReference type="NCBI Taxonomy" id="1973484"/>
    <lineage>
        <taxon>Bacteria</taxon>
        <taxon>Bacillati</taxon>
        <taxon>Cyanobacteriota</taxon>
        <taxon>Cyanophyceae</taxon>
        <taxon>Leptolyngbyales</taxon>
        <taxon>Leptolyngbyaceae</taxon>
        <taxon>Leptolyngbya group</taxon>
        <taxon>Leptolyngbya</taxon>
    </lineage>
</organism>
<evidence type="ECO:0000313" key="2">
    <source>
        <dbReference type="Proteomes" id="UP000217895"/>
    </source>
</evidence>
<gene>
    <name evidence="1" type="ORF">NIES2135_55150</name>
</gene>
<accession>A0A1Z4JPJ3</accession>
<dbReference type="EMBL" id="AP018203">
    <property type="protein sequence ID" value="BAY58642.1"/>
    <property type="molecule type" value="Genomic_DNA"/>
</dbReference>
<keyword evidence="2" id="KW-1185">Reference proteome</keyword>
<sequence length="179" mass="20822">MKESDLDALLDTAFQQCESLGHPLSEEQKWILRTTLKQATRINPLDQLTPQQRQAFLQFAQENAEWKTVILNDWLESRDSGTVQFIRDEYGIEWLNSITADDLAAYRDSEAVLKIGDRIEVSSALWEWVQENDNEWVSCTVIGLNESDNAQETSCVVRFDNGQEFEIQGLYDWNRSNWR</sequence>
<protein>
    <submittedName>
        <fullName evidence="1">Uncharacterized protein</fullName>
    </submittedName>
</protein>
<reference evidence="1 2" key="1">
    <citation type="submission" date="2017-06" db="EMBL/GenBank/DDBJ databases">
        <title>Genome sequencing of cyanobaciteial culture collection at National Institute for Environmental Studies (NIES).</title>
        <authorList>
            <person name="Hirose Y."/>
            <person name="Shimura Y."/>
            <person name="Fujisawa T."/>
            <person name="Nakamura Y."/>
            <person name="Kawachi M."/>
        </authorList>
    </citation>
    <scope>NUCLEOTIDE SEQUENCE [LARGE SCALE GENOMIC DNA]</scope>
    <source>
        <strain evidence="1 2">NIES-2135</strain>
    </source>
</reference>
<evidence type="ECO:0000313" key="1">
    <source>
        <dbReference type="EMBL" id="BAY58642.1"/>
    </source>
</evidence>
<dbReference type="Proteomes" id="UP000217895">
    <property type="component" value="Chromosome"/>
</dbReference>
<dbReference type="AlphaFoldDB" id="A0A1Z4JPJ3"/>